<gene>
    <name evidence="1" type="ORF">S06H3_16781</name>
</gene>
<sequence>ELLRLGKRGYRIKIEDLGLNQEKLELLKKVQQQSHEVVIAEIDEDGFLLSHFGVIRNAPTVSEKQFLVRKHHNLKLVAINGYVGVKKDYKGDKVSFVNEIKVLHCLGLTGRNVPAIMDVDFDNLTLTFSYILGRVLREELARSGAVLRDRDVDNNSDFLGLDPTEKRLKRIQEGKRVLHNVIDSQFVESLFTELNKIHASGFILRDIKYGNMVIEKKSGKPYLIDFEGARHYPNLGKHSFKILRDRDIEKFNLLFDTEKLTYKRTKGSVKIVCRKE</sequence>
<dbReference type="InterPro" id="IPR011009">
    <property type="entry name" value="Kinase-like_dom_sf"/>
</dbReference>
<dbReference type="EMBL" id="BARV01008334">
    <property type="protein sequence ID" value="GAI03023.1"/>
    <property type="molecule type" value="Genomic_DNA"/>
</dbReference>
<name>X1K8V0_9ZZZZ</name>
<evidence type="ECO:0008006" key="2">
    <source>
        <dbReference type="Google" id="ProtNLM"/>
    </source>
</evidence>
<organism evidence="1">
    <name type="scientific">marine sediment metagenome</name>
    <dbReference type="NCBI Taxonomy" id="412755"/>
    <lineage>
        <taxon>unclassified sequences</taxon>
        <taxon>metagenomes</taxon>
        <taxon>ecological metagenomes</taxon>
    </lineage>
</organism>
<evidence type="ECO:0000313" key="1">
    <source>
        <dbReference type="EMBL" id="GAI03023.1"/>
    </source>
</evidence>
<protein>
    <recommendedName>
        <fullName evidence="2">Protein kinase domain-containing protein</fullName>
    </recommendedName>
</protein>
<feature type="non-terminal residue" evidence="1">
    <location>
        <position position="1"/>
    </location>
</feature>
<dbReference type="Gene3D" id="1.10.510.10">
    <property type="entry name" value="Transferase(Phosphotransferase) domain 1"/>
    <property type="match status" value="1"/>
</dbReference>
<accession>X1K8V0</accession>
<dbReference type="AlphaFoldDB" id="X1K8V0"/>
<dbReference type="SUPFAM" id="SSF56112">
    <property type="entry name" value="Protein kinase-like (PK-like)"/>
    <property type="match status" value="1"/>
</dbReference>
<proteinExistence type="predicted"/>
<reference evidence="1" key="1">
    <citation type="journal article" date="2014" name="Front. Microbiol.">
        <title>High frequency of phylogenetically diverse reductive dehalogenase-homologous genes in deep subseafloor sedimentary metagenomes.</title>
        <authorList>
            <person name="Kawai M."/>
            <person name="Futagami T."/>
            <person name="Toyoda A."/>
            <person name="Takaki Y."/>
            <person name="Nishi S."/>
            <person name="Hori S."/>
            <person name="Arai W."/>
            <person name="Tsubouchi T."/>
            <person name="Morono Y."/>
            <person name="Uchiyama I."/>
            <person name="Ito T."/>
            <person name="Fujiyama A."/>
            <person name="Inagaki F."/>
            <person name="Takami H."/>
        </authorList>
    </citation>
    <scope>NUCLEOTIDE SEQUENCE</scope>
    <source>
        <strain evidence="1">Expedition CK06-06</strain>
    </source>
</reference>
<comment type="caution">
    <text evidence="1">The sequence shown here is derived from an EMBL/GenBank/DDBJ whole genome shotgun (WGS) entry which is preliminary data.</text>
</comment>